<proteinExistence type="predicted"/>
<evidence type="ECO:0000313" key="1">
    <source>
        <dbReference type="EMBL" id="KAK2562792.1"/>
    </source>
</evidence>
<evidence type="ECO:0000313" key="2">
    <source>
        <dbReference type="Proteomes" id="UP001249851"/>
    </source>
</evidence>
<dbReference type="Proteomes" id="UP001249851">
    <property type="component" value="Unassembled WGS sequence"/>
</dbReference>
<keyword evidence="2" id="KW-1185">Reference proteome</keyword>
<sequence>MSGYFQPVSPMSFIPGRRFDMCSVYYGQARAESLFWPIQARLKVFNLLSAEKLCSHSQLVAGIVAAIWSKTYMFGKYAWSHILIVSAILDGKLSSNLSLKYSFHLNNSWWNNSGEGRSSVYVLSTSSKSGSTSSLIRTVGTNPISFPHLADKPVNCCSNSLDKWSRNGIAKFSL</sequence>
<reference evidence="1" key="1">
    <citation type="journal article" date="2023" name="G3 (Bethesda)">
        <title>Whole genome assembly and annotation of the endangered Caribbean coral Acropora cervicornis.</title>
        <authorList>
            <person name="Selwyn J.D."/>
            <person name="Vollmer S.V."/>
        </authorList>
    </citation>
    <scope>NUCLEOTIDE SEQUENCE</scope>
    <source>
        <strain evidence="1">K2</strain>
    </source>
</reference>
<comment type="caution">
    <text evidence="1">The sequence shown here is derived from an EMBL/GenBank/DDBJ whole genome shotgun (WGS) entry which is preliminary data.</text>
</comment>
<organism evidence="1 2">
    <name type="scientific">Acropora cervicornis</name>
    <name type="common">Staghorn coral</name>
    <dbReference type="NCBI Taxonomy" id="6130"/>
    <lineage>
        <taxon>Eukaryota</taxon>
        <taxon>Metazoa</taxon>
        <taxon>Cnidaria</taxon>
        <taxon>Anthozoa</taxon>
        <taxon>Hexacorallia</taxon>
        <taxon>Scleractinia</taxon>
        <taxon>Astrocoeniina</taxon>
        <taxon>Acroporidae</taxon>
        <taxon>Acropora</taxon>
    </lineage>
</organism>
<name>A0AAD9QK71_ACRCE</name>
<dbReference type="EMBL" id="JARQWQ010000027">
    <property type="protein sequence ID" value="KAK2562792.1"/>
    <property type="molecule type" value="Genomic_DNA"/>
</dbReference>
<dbReference type="AlphaFoldDB" id="A0AAD9QK71"/>
<protein>
    <submittedName>
        <fullName evidence="1">Uncharacterized protein</fullName>
    </submittedName>
</protein>
<gene>
    <name evidence="1" type="ORF">P5673_013740</name>
</gene>
<accession>A0AAD9QK71</accession>
<reference evidence="1" key="2">
    <citation type="journal article" date="2023" name="Science">
        <title>Genomic signatures of disease resistance in endangered staghorn corals.</title>
        <authorList>
            <person name="Vollmer S.V."/>
            <person name="Selwyn J.D."/>
            <person name="Despard B.A."/>
            <person name="Roesel C.L."/>
        </authorList>
    </citation>
    <scope>NUCLEOTIDE SEQUENCE</scope>
    <source>
        <strain evidence="1">K2</strain>
    </source>
</reference>